<feature type="compositionally biased region" description="Low complexity" evidence="5">
    <location>
        <begin position="361"/>
        <end position="370"/>
    </location>
</feature>
<feature type="compositionally biased region" description="Polar residues" evidence="5">
    <location>
        <begin position="264"/>
        <end position="274"/>
    </location>
</feature>
<evidence type="ECO:0000256" key="3">
    <source>
        <dbReference type="ARBA" id="ARBA00023161"/>
    </source>
</evidence>
<dbReference type="Gene3D" id="3.30.70.330">
    <property type="match status" value="1"/>
</dbReference>
<evidence type="ECO:0000259" key="6">
    <source>
        <dbReference type="Pfam" id="PF03467"/>
    </source>
</evidence>
<protein>
    <recommendedName>
        <fullName evidence="6">UPF3 domain-containing protein</fullName>
    </recommendedName>
</protein>
<dbReference type="GO" id="GO:0000184">
    <property type="term" value="P:nuclear-transcribed mRNA catabolic process, nonsense-mediated decay"/>
    <property type="evidence" value="ECO:0007669"/>
    <property type="project" value="UniProtKB-KW"/>
</dbReference>
<dbReference type="AlphaFoldDB" id="A0A1B9HY27"/>
<dbReference type="SUPFAM" id="SSF54928">
    <property type="entry name" value="RNA-binding domain, RBD"/>
    <property type="match status" value="1"/>
</dbReference>
<dbReference type="Proteomes" id="UP000094020">
    <property type="component" value="Chromosome 11"/>
</dbReference>
<dbReference type="GO" id="GO:0045727">
    <property type="term" value="P:positive regulation of translation"/>
    <property type="evidence" value="ECO:0007669"/>
    <property type="project" value="TreeGrafter"/>
</dbReference>
<comment type="subcellular location">
    <subcellularLocation>
        <location evidence="1">Nucleus</location>
    </subcellularLocation>
</comment>
<name>A0A1B9HY27_9TREE</name>
<reference evidence="7" key="3">
    <citation type="submission" date="2016-07" db="EMBL/GenBank/DDBJ databases">
        <title>Evolution of pathogenesis and genome organization in the Tremellales.</title>
        <authorList>
            <person name="Cuomo C."/>
            <person name="Litvintseva A."/>
            <person name="Heitman J."/>
            <person name="Chen Y."/>
            <person name="Sun S."/>
            <person name="Springer D."/>
            <person name="Dromer F."/>
            <person name="Young S."/>
            <person name="Zeng Q."/>
            <person name="Chapman S."/>
            <person name="Gujja S."/>
            <person name="Saif S."/>
            <person name="Birren B."/>
        </authorList>
    </citation>
    <scope>NUCLEOTIDE SEQUENCE</scope>
    <source>
        <strain evidence="7">CBS 10737</strain>
    </source>
</reference>
<dbReference type="InterPro" id="IPR039722">
    <property type="entry name" value="Upf3"/>
</dbReference>
<dbReference type="GeneID" id="30174409"/>
<organism evidence="7">
    <name type="scientific">Kwoniella pini CBS 10737</name>
    <dbReference type="NCBI Taxonomy" id="1296096"/>
    <lineage>
        <taxon>Eukaryota</taxon>
        <taxon>Fungi</taxon>
        <taxon>Dikarya</taxon>
        <taxon>Basidiomycota</taxon>
        <taxon>Agaricomycotina</taxon>
        <taxon>Tremellomycetes</taxon>
        <taxon>Tremellales</taxon>
        <taxon>Cryptococcaceae</taxon>
        <taxon>Kwoniella</taxon>
    </lineage>
</organism>
<keyword evidence="9" id="KW-1185">Reference proteome</keyword>
<keyword evidence="3" id="KW-0866">Nonsense-mediated mRNA decay</keyword>
<comment type="similarity">
    <text evidence="2">Belongs to the RENT3 family.</text>
</comment>
<dbReference type="InterPro" id="IPR005120">
    <property type="entry name" value="UPF3_dom"/>
</dbReference>
<feature type="compositionally biased region" description="Basic and acidic residues" evidence="5">
    <location>
        <begin position="253"/>
        <end position="263"/>
    </location>
</feature>
<feature type="region of interest" description="Disordered" evidence="5">
    <location>
        <begin position="225"/>
        <end position="406"/>
    </location>
</feature>
<evidence type="ECO:0000256" key="5">
    <source>
        <dbReference type="SAM" id="MobiDB-lite"/>
    </source>
</evidence>
<dbReference type="EMBL" id="KI894014">
    <property type="protein sequence ID" value="OCF48172.1"/>
    <property type="molecule type" value="Genomic_DNA"/>
</dbReference>
<feature type="compositionally biased region" description="Gly residues" evidence="5">
    <location>
        <begin position="333"/>
        <end position="344"/>
    </location>
</feature>
<accession>A0A1B9HY27</accession>
<feature type="region of interest" description="Disordered" evidence="5">
    <location>
        <begin position="143"/>
        <end position="186"/>
    </location>
</feature>
<feature type="compositionally biased region" description="Low complexity" evidence="5">
    <location>
        <begin position="175"/>
        <end position="186"/>
    </location>
</feature>
<dbReference type="RefSeq" id="XP_019009391.1">
    <property type="nucleotide sequence ID" value="XM_019157751.1"/>
</dbReference>
<keyword evidence="4" id="KW-0539">Nucleus</keyword>
<evidence type="ECO:0000313" key="7">
    <source>
        <dbReference type="EMBL" id="OCF48172.1"/>
    </source>
</evidence>
<dbReference type="InterPro" id="IPR012677">
    <property type="entry name" value="Nucleotide-bd_a/b_plait_sf"/>
</dbReference>
<sequence length="406" mass="41846">MVAQASSSSTARNKLVIRRLPPTLPEELFWKSVSGWIDDKTCLWKSYIQGKAADGSYDAHSIHSRAYVLMSNPEAIVEFVKEFDGHVYKAKTGAEYRAVIEFAPVQKTPYKAKVKVDARQGTIDDDPDYLSYLESLKAEPAKPALEVSAPVSQPTSTPLLDHLRSQGKSKKSKSSKAAASSASANEGARRAAALASVTAAATKRAAQAGSGPIMVAGKGREVHIATSNPETGSSVQGEGEGKKKNKNRKKGKKDGDPTEKSKPNAESGQNSQIVKPQAVNKPLVQSLNQKQDGGKPTPKNGEGNAGPKPDGGKKGGKGAGKGGEATAKASEGARGGGTGGGGGRGKGKERTGKAQVMEILTRNSAATGSSSRGGRGGGTAGKTPSVGRGGPVQPDAGASRARIDVP</sequence>
<evidence type="ECO:0000256" key="4">
    <source>
        <dbReference type="ARBA" id="ARBA00023242"/>
    </source>
</evidence>
<feature type="compositionally biased region" description="Gly residues" evidence="5">
    <location>
        <begin position="371"/>
        <end position="380"/>
    </location>
</feature>
<feature type="domain" description="UPF3" evidence="6">
    <location>
        <begin position="12"/>
        <end position="166"/>
    </location>
</feature>
<evidence type="ECO:0000256" key="1">
    <source>
        <dbReference type="ARBA" id="ARBA00004123"/>
    </source>
</evidence>
<feature type="compositionally biased region" description="Basic residues" evidence="5">
    <location>
        <begin position="165"/>
        <end position="174"/>
    </location>
</feature>
<dbReference type="KEGG" id="kpin:30174409"/>
<gene>
    <name evidence="7" type="ORF">I206_06040</name>
    <name evidence="8" type="ORF">I206_107706</name>
</gene>
<dbReference type="PANTHER" id="PTHR13112:SF0">
    <property type="entry name" value="FI21285P1"/>
    <property type="match status" value="1"/>
</dbReference>
<dbReference type="InterPro" id="IPR035979">
    <property type="entry name" value="RBD_domain_sf"/>
</dbReference>
<evidence type="ECO:0000313" key="8">
    <source>
        <dbReference type="EMBL" id="WWC73734.1"/>
    </source>
</evidence>
<dbReference type="GO" id="GO:0003729">
    <property type="term" value="F:mRNA binding"/>
    <property type="evidence" value="ECO:0007669"/>
    <property type="project" value="TreeGrafter"/>
</dbReference>
<reference evidence="7" key="1">
    <citation type="submission" date="2013-07" db="EMBL/GenBank/DDBJ databases">
        <title>The Genome Sequence of Cryptococcus pinus CBS10737.</title>
        <authorList>
            <consortium name="The Broad Institute Genome Sequencing Platform"/>
            <person name="Cuomo C."/>
            <person name="Litvintseva A."/>
            <person name="Chen Y."/>
            <person name="Heitman J."/>
            <person name="Sun S."/>
            <person name="Springer D."/>
            <person name="Dromer F."/>
            <person name="Young S.K."/>
            <person name="Zeng Q."/>
            <person name="Gargeya S."/>
            <person name="Fitzgerald M."/>
            <person name="Abouelleil A."/>
            <person name="Alvarado L."/>
            <person name="Berlin A.M."/>
            <person name="Chapman S.B."/>
            <person name="Dewar J."/>
            <person name="Goldberg J."/>
            <person name="Griggs A."/>
            <person name="Gujja S."/>
            <person name="Hansen M."/>
            <person name="Howarth C."/>
            <person name="Imamovic A."/>
            <person name="Larimer J."/>
            <person name="McCowan C."/>
            <person name="Murphy C."/>
            <person name="Pearson M."/>
            <person name="Priest M."/>
            <person name="Roberts A."/>
            <person name="Saif S."/>
            <person name="Shea T."/>
            <person name="Sykes S."/>
            <person name="Wortman J."/>
            <person name="Nusbaum C."/>
            <person name="Birren B."/>
        </authorList>
    </citation>
    <scope>NUCLEOTIDE SEQUENCE [LARGE SCALE GENOMIC DNA]</scope>
    <source>
        <strain evidence="7">CBS 10737</strain>
    </source>
</reference>
<dbReference type="CDD" id="cd12455">
    <property type="entry name" value="RRM_like_Smg4_UPF3"/>
    <property type="match status" value="1"/>
</dbReference>
<evidence type="ECO:0000256" key="2">
    <source>
        <dbReference type="ARBA" id="ARBA00005991"/>
    </source>
</evidence>
<reference evidence="8" key="4">
    <citation type="submission" date="2024-02" db="EMBL/GenBank/DDBJ databases">
        <title>Comparative genomics of Cryptococcus and Kwoniella reveals pathogenesis evolution and contrasting modes of karyotype evolution via chromosome fusion or intercentromeric recombination.</title>
        <authorList>
            <person name="Coelho M.A."/>
            <person name="David-Palma M."/>
            <person name="Shea T."/>
            <person name="Bowers K."/>
            <person name="McGinley-Smith S."/>
            <person name="Mohammad A.W."/>
            <person name="Gnirke A."/>
            <person name="Yurkov A.M."/>
            <person name="Nowrousian M."/>
            <person name="Sun S."/>
            <person name="Cuomo C.A."/>
            <person name="Heitman J."/>
        </authorList>
    </citation>
    <scope>NUCLEOTIDE SEQUENCE</scope>
    <source>
        <strain evidence="8">CBS 10737</strain>
    </source>
</reference>
<dbReference type="Pfam" id="PF03467">
    <property type="entry name" value="Smg4_UPF3"/>
    <property type="match status" value="1"/>
</dbReference>
<dbReference type="PANTHER" id="PTHR13112">
    <property type="entry name" value="UPF3 REGULATOR OF NONSENSE TRANSCRIPTS-LIKE PROTEIN"/>
    <property type="match status" value="1"/>
</dbReference>
<dbReference type="GO" id="GO:0005737">
    <property type="term" value="C:cytoplasm"/>
    <property type="evidence" value="ECO:0007669"/>
    <property type="project" value="TreeGrafter"/>
</dbReference>
<reference evidence="8" key="2">
    <citation type="submission" date="2013-07" db="EMBL/GenBank/DDBJ databases">
        <authorList>
            <consortium name="The Broad Institute Genome Sequencing Platform"/>
            <person name="Cuomo C."/>
            <person name="Litvintseva A."/>
            <person name="Chen Y."/>
            <person name="Heitman J."/>
            <person name="Sun S."/>
            <person name="Springer D."/>
            <person name="Dromer F."/>
            <person name="Young S.K."/>
            <person name="Zeng Q."/>
            <person name="Gargeya S."/>
            <person name="Fitzgerald M."/>
            <person name="Abouelleil A."/>
            <person name="Alvarado L."/>
            <person name="Berlin A.M."/>
            <person name="Chapman S.B."/>
            <person name="Dewar J."/>
            <person name="Goldberg J."/>
            <person name="Griggs A."/>
            <person name="Gujja S."/>
            <person name="Hansen M."/>
            <person name="Howarth C."/>
            <person name="Imamovic A."/>
            <person name="Larimer J."/>
            <person name="McCowan C."/>
            <person name="Murphy C."/>
            <person name="Pearson M."/>
            <person name="Priest M."/>
            <person name="Roberts A."/>
            <person name="Saif S."/>
            <person name="Shea T."/>
            <person name="Sykes S."/>
            <person name="Wortman J."/>
            <person name="Nusbaum C."/>
            <person name="Birren B."/>
        </authorList>
    </citation>
    <scope>NUCLEOTIDE SEQUENCE</scope>
    <source>
        <strain evidence="8">CBS 10737</strain>
    </source>
</reference>
<dbReference type="GO" id="GO:0005730">
    <property type="term" value="C:nucleolus"/>
    <property type="evidence" value="ECO:0007669"/>
    <property type="project" value="TreeGrafter"/>
</dbReference>
<evidence type="ECO:0000313" key="9">
    <source>
        <dbReference type="Proteomes" id="UP000094020"/>
    </source>
</evidence>
<feature type="compositionally biased region" description="Basic residues" evidence="5">
    <location>
        <begin position="243"/>
        <end position="252"/>
    </location>
</feature>
<proteinExistence type="inferred from homology"/>
<dbReference type="STRING" id="1296096.A0A1B9HY27"/>
<dbReference type="OrthoDB" id="2564881at2759"/>
<feature type="compositionally biased region" description="Polar residues" evidence="5">
    <location>
        <begin position="225"/>
        <end position="236"/>
    </location>
</feature>
<dbReference type="EMBL" id="CP144529">
    <property type="protein sequence ID" value="WWC73734.1"/>
    <property type="molecule type" value="Genomic_DNA"/>
</dbReference>